<dbReference type="AlphaFoldDB" id="X5DNB8"/>
<dbReference type="Proteomes" id="UP000023703">
    <property type="component" value="Chromosome"/>
</dbReference>
<dbReference type="KEGG" id="cgy:CGLY_10990"/>
<name>X5DNB8_9CORY</name>
<evidence type="ECO:0000313" key="5">
    <source>
        <dbReference type="Proteomes" id="UP000023703"/>
    </source>
</evidence>
<dbReference type="eggNOG" id="COG1414">
    <property type="taxonomic scope" value="Bacteria"/>
</dbReference>
<keyword evidence="5" id="KW-1185">Reference proteome</keyword>
<protein>
    <submittedName>
        <fullName evidence="4">Putative transcriptional regulator, IclR-family</fullName>
    </submittedName>
</protein>
<accession>X5DNB8</accession>
<evidence type="ECO:0000256" key="1">
    <source>
        <dbReference type="ARBA" id="ARBA00023015"/>
    </source>
</evidence>
<dbReference type="Gene3D" id="1.10.10.10">
    <property type="entry name" value="Winged helix-like DNA-binding domain superfamily/Winged helix DNA-binding domain"/>
    <property type="match status" value="1"/>
</dbReference>
<dbReference type="HOGENOM" id="CLU_062618_6_4_11"/>
<dbReference type="Pfam" id="PF01614">
    <property type="entry name" value="IclR_C"/>
    <property type="match status" value="1"/>
</dbReference>
<reference evidence="4 5" key="1">
    <citation type="journal article" date="2015" name="Int. J. Syst. Evol. Microbiol.">
        <title>Revisiting Corynebacterium glyciniphilum (ex Kubota et al., 1972) sp. nov., nom. rev., isolated from putrefied banana.</title>
        <authorList>
            <person name="Al-Dilaimi A."/>
            <person name="Bednarz H."/>
            <person name="Lomker A."/>
            <person name="Niehaus K."/>
            <person name="Kalinowski J."/>
            <person name="Ruckert C."/>
        </authorList>
    </citation>
    <scope>NUCLEOTIDE SEQUENCE [LARGE SCALE GENOMIC DNA]</scope>
    <source>
        <strain evidence="4">AJ 3170</strain>
    </source>
</reference>
<evidence type="ECO:0000313" key="4">
    <source>
        <dbReference type="EMBL" id="AHW64643.1"/>
    </source>
</evidence>
<proteinExistence type="predicted"/>
<organism evidence="4 5">
    <name type="scientific">Corynebacterium glyciniphilum AJ 3170</name>
    <dbReference type="NCBI Taxonomy" id="1404245"/>
    <lineage>
        <taxon>Bacteria</taxon>
        <taxon>Bacillati</taxon>
        <taxon>Actinomycetota</taxon>
        <taxon>Actinomycetes</taxon>
        <taxon>Mycobacteriales</taxon>
        <taxon>Corynebacteriaceae</taxon>
        <taxon>Corynebacterium</taxon>
    </lineage>
</organism>
<sequence length="260" mass="28533">MKDTDTPATTHGARPRDFMTSVDTALQLIFLLRDNGLVTVTSAAVLLETAPSRIHRTLQMLVYRGFASRNASHGYLPGPALFATSLPRGRGTVLVEAVAPYLEAIARETSETCHVVTFSGADTHFLFSVEGSHSVRCSERRGQVIPSIRNAGGLAYLATLSGSELRALYPSMNEETMEEQRRELHRFRQQGFAVNRGRFEPEIRAVSVLLVNDIGDPLGAVSVAIPSARFPKVVEHCVSVLLRHARDLNRAVGTIRNVDR</sequence>
<dbReference type="GO" id="GO:0003700">
    <property type="term" value="F:DNA-binding transcription factor activity"/>
    <property type="evidence" value="ECO:0007669"/>
    <property type="project" value="TreeGrafter"/>
</dbReference>
<dbReference type="GO" id="GO:0003677">
    <property type="term" value="F:DNA binding"/>
    <property type="evidence" value="ECO:0007669"/>
    <property type="project" value="TreeGrafter"/>
</dbReference>
<dbReference type="EMBL" id="CP006842">
    <property type="protein sequence ID" value="AHW64643.1"/>
    <property type="molecule type" value="Genomic_DNA"/>
</dbReference>
<dbReference type="PROSITE" id="PS51078">
    <property type="entry name" value="ICLR_ED"/>
    <property type="match status" value="1"/>
</dbReference>
<dbReference type="RefSeq" id="WP_038549413.1">
    <property type="nucleotide sequence ID" value="NZ_CP006842.1"/>
</dbReference>
<dbReference type="InterPro" id="IPR050707">
    <property type="entry name" value="HTH_MetabolicPath_Reg"/>
</dbReference>
<evidence type="ECO:0000256" key="2">
    <source>
        <dbReference type="ARBA" id="ARBA00023163"/>
    </source>
</evidence>
<dbReference type="InterPro" id="IPR036388">
    <property type="entry name" value="WH-like_DNA-bd_sf"/>
</dbReference>
<dbReference type="InterPro" id="IPR036390">
    <property type="entry name" value="WH_DNA-bd_sf"/>
</dbReference>
<dbReference type="InterPro" id="IPR029016">
    <property type="entry name" value="GAF-like_dom_sf"/>
</dbReference>
<dbReference type="GO" id="GO:0045892">
    <property type="term" value="P:negative regulation of DNA-templated transcription"/>
    <property type="evidence" value="ECO:0007669"/>
    <property type="project" value="TreeGrafter"/>
</dbReference>
<dbReference type="SUPFAM" id="SSF55781">
    <property type="entry name" value="GAF domain-like"/>
    <property type="match status" value="1"/>
</dbReference>
<dbReference type="PANTHER" id="PTHR30136:SF35">
    <property type="entry name" value="HTH-TYPE TRANSCRIPTIONAL REGULATOR RV1719"/>
    <property type="match status" value="1"/>
</dbReference>
<evidence type="ECO:0000259" key="3">
    <source>
        <dbReference type="PROSITE" id="PS51078"/>
    </source>
</evidence>
<dbReference type="STRING" id="1404245.CGLY_10990"/>
<dbReference type="Gene3D" id="3.30.450.40">
    <property type="match status" value="1"/>
</dbReference>
<dbReference type="InterPro" id="IPR014757">
    <property type="entry name" value="Tscrpt_reg_IclR_C"/>
</dbReference>
<gene>
    <name evidence="4" type="ORF">CGLY_10990</name>
</gene>
<feature type="domain" description="IclR-ED" evidence="3">
    <location>
        <begin position="80"/>
        <end position="254"/>
    </location>
</feature>
<keyword evidence="1" id="KW-0805">Transcription regulation</keyword>
<dbReference type="PANTHER" id="PTHR30136">
    <property type="entry name" value="HELIX-TURN-HELIX TRANSCRIPTIONAL REGULATOR, ICLR FAMILY"/>
    <property type="match status" value="1"/>
</dbReference>
<keyword evidence="2" id="KW-0804">Transcription</keyword>
<dbReference type="SUPFAM" id="SSF46785">
    <property type="entry name" value="Winged helix' DNA-binding domain"/>
    <property type="match status" value="1"/>
</dbReference>